<dbReference type="PANTHER" id="PTHR10858:SF23">
    <property type="entry name" value="DEOXYRIBONUCLEASE II"/>
    <property type="match status" value="1"/>
</dbReference>
<dbReference type="GO" id="GO:0004531">
    <property type="term" value="F:deoxyribonuclease II activity"/>
    <property type="evidence" value="ECO:0007669"/>
    <property type="project" value="InterPro"/>
</dbReference>
<keyword evidence="5" id="KW-1185">Reference proteome</keyword>
<sequence length="526" mass="57148">MTIMLAVVLLLVVAAAVGQVRATPVRALDGLGHPVAWWAVLKLPSHVQSPDGPEARVVPTPCDCPAPDCSNVPTRGWPALETRATGLCYLYADSKHPQFRHFRDVGFDCLGQGGNDPLSQTLKQKEAGAEYWALFNDQLNGVAGDFHPNKTKDVEEGKRVCGGGDIFSAHAKGAVAFQGDGSGGFFLQTSTPNFPDPTHNDSFVRLGCQADNNVQFAQHMMAMSIGDSELVELGTKLQLARLCSGNFFRDESLRDLLASVSLFEDGPKQENTSASAFYHALLDPDLPEQQTSDPMKAEFRLKLLDGSTEAQKKSRVFEPLAENQQLQEFVDDGTRAEQDVLVLVKCPRAAVPPWALVAEMLDSDVSVASWWDGSYGIPTICAGDVFTNSPNEFCLNDPPTGVELNADGSAPYNIENLMQATWWMSDGSANLTWQLVGGRVPDGNHAKWGLTTPRFGHVNTSNAYVTFGDLNMEGFPCSKACNVLPTFEELRMCHRGCIKKIEEHLEPSQLPALSANASSFWSVGLS</sequence>
<feature type="signal peptide" evidence="3">
    <location>
        <begin position="1"/>
        <end position="22"/>
    </location>
</feature>
<keyword evidence="2" id="KW-0378">Hydrolase</keyword>
<evidence type="ECO:0000256" key="1">
    <source>
        <dbReference type="ARBA" id="ARBA00007527"/>
    </source>
</evidence>
<evidence type="ECO:0000313" key="4">
    <source>
        <dbReference type="EMBL" id="EGZ17592.1"/>
    </source>
</evidence>
<dbReference type="Proteomes" id="UP000002640">
    <property type="component" value="Unassembled WGS sequence"/>
</dbReference>
<gene>
    <name evidence="4" type="ORF">PHYSODRAFT_262518</name>
</gene>
<evidence type="ECO:0000256" key="2">
    <source>
        <dbReference type="ARBA" id="ARBA00022801"/>
    </source>
</evidence>
<evidence type="ECO:0000256" key="3">
    <source>
        <dbReference type="SAM" id="SignalP"/>
    </source>
</evidence>
<dbReference type="EMBL" id="JH159154">
    <property type="protein sequence ID" value="EGZ17592.1"/>
    <property type="molecule type" value="Genomic_DNA"/>
</dbReference>
<dbReference type="RefSeq" id="XP_009526650.1">
    <property type="nucleotide sequence ID" value="XM_009528355.1"/>
</dbReference>
<dbReference type="AlphaFoldDB" id="G4ZGU3"/>
<feature type="chain" id="PRO_5003472170" evidence="3">
    <location>
        <begin position="23"/>
        <end position="526"/>
    </location>
</feature>
<proteinExistence type="inferred from homology"/>
<dbReference type="PANTHER" id="PTHR10858">
    <property type="entry name" value="DEOXYRIBONUCLEASE II"/>
    <property type="match status" value="1"/>
</dbReference>
<evidence type="ECO:0000313" key="5">
    <source>
        <dbReference type="Proteomes" id="UP000002640"/>
    </source>
</evidence>
<dbReference type="Pfam" id="PF03265">
    <property type="entry name" value="DNase_II"/>
    <property type="match status" value="1"/>
</dbReference>
<dbReference type="InParanoid" id="G4ZGU3"/>
<dbReference type="KEGG" id="psoj:PHYSODRAFT_262518"/>
<protein>
    <submittedName>
        <fullName evidence="4">Uncharacterized protein</fullName>
    </submittedName>
</protein>
<name>G4ZGU3_PHYSP</name>
<accession>G4ZGU3</accession>
<dbReference type="InterPro" id="IPR004947">
    <property type="entry name" value="DNase_II"/>
</dbReference>
<dbReference type="STRING" id="1094619.G4ZGU3"/>
<dbReference type="OMA" id="LRMCHRG"/>
<dbReference type="GeneID" id="20639389"/>
<comment type="similarity">
    <text evidence="1">Belongs to the DNase II family.</text>
</comment>
<keyword evidence="3" id="KW-0732">Signal</keyword>
<organism evidence="4 5">
    <name type="scientific">Phytophthora sojae (strain P6497)</name>
    <name type="common">Soybean stem and root rot agent</name>
    <name type="synonym">Phytophthora megasperma f. sp. glycines</name>
    <dbReference type="NCBI Taxonomy" id="1094619"/>
    <lineage>
        <taxon>Eukaryota</taxon>
        <taxon>Sar</taxon>
        <taxon>Stramenopiles</taxon>
        <taxon>Oomycota</taxon>
        <taxon>Peronosporomycetes</taxon>
        <taxon>Peronosporales</taxon>
        <taxon>Peronosporaceae</taxon>
        <taxon>Phytophthora</taxon>
    </lineage>
</organism>
<reference evidence="4 5" key="1">
    <citation type="journal article" date="2006" name="Science">
        <title>Phytophthora genome sequences uncover evolutionary origins and mechanisms of pathogenesis.</title>
        <authorList>
            <person name="Tyler B.M."/>
            <person name="Tripathy S."/>
            <person name="Zhang X."/>
            <person name="Dehal P."/>
            <person name="Jiang R.H."/>
            <person name="Aerts A."/>
            <person name="Arredondo F.D."/>
            <person name="Baxter L."/>
            <person name="Bensasson D."/>
            <person name="Beynon J.L."/>
            <person name="Chapman J."/>
            <person name="Damasceno C.M."/>
            <person name="Dorrance A.E."/>
            <person name="Dou D."/>
            <person name="Dickerman A.W."/>
            <person name="Dubchak I.L."/>
            <person name="Garbelotto M."/>
            <person name="Gijzen M."/>
            <person name="Gordon S.G."/>
            <person name="Govers F."/>
            <person name="Grunwald N.J."/>
            <person name="Huang W."/>
            <person name="Ivors K.L."/>
            <person name="Jones R.W."/>
            <person name="Kamoun S."/>
            <person name="Krampis K."/>
            <person name="Lamour K.H."/>
            <person name="Lee M.K."/>
            <person name="McDonald W.H."/>
            <person name="Medina M."/>
            <person name="Meijer H.J."/>
            <person name="Nordberg E.K."/>
            <person name="Maclean D.J."/>
            <person name="Ospina-Giraldo M.D."/>
            <person name="Morris P.F."/>
            <person name="Phuntumart V."/>
            <person name="Putnam N.H."/>
            <person name="Rash S."/>
            <person name="Rose J.K."/>
            <person name="Sakihama Y."/>
            <person name="Salamov A.A."/>
            <person name="Savidor A."/>
            <person name="Scheuring C.F."/>
            <person name="Smith B.M."/>
            <person name="Sobral B.W."/>
            <person name="Terry A."/>
            <person name="Torto-Alalibo T.A."/>
            <person name="Win J."/>
            <person name="Xu Z."/>
            <person name="Zhang H."/>
            <person name="Grigoriev I.V."/>
            <person name="Rokhsar D.S."/>
            <person name="Boore J.L."/>
        </authorList>
    </citation>
    <scope>NUCLEOTIDE SEQUENCE [LARGE SCALE GENOMIC DNA]</scope>
    <source>
        <strain evidence="4 5">P6497</strain>
    </source>
</reference>